<comment type="similarity">
    <text evidence="2">Belongs to the type III secretion exporter family.</text>
</comment>
<evidence type="ECO:0000256" key="4">
    <source>
        <dbReference type="ARBA" id="ARBA00022448"/>
    </source>
</evidence>
<dbReference type="OrthoDB" id="9807950at2"/>
<dbReference type="PANTHER" id="PTHR30531:SF12">
    <property type="entry name" value="FLAGELLAR BIOSYNTHETIC PROTEIN FLHB"/>
    <property type="match status" value="1"/>
</dbReference>
<dbReference type="HOGENOM" id="CLU_041013_1_2_4"/>
<keyword evidence="4" id="KW-0813">Transport</keyword>
<evidence type="ECO:0000256" key="5">
    <source>
        <dbReference type="ARBA" id="ARBA00022475"/>
    </source>
</evidence>
<evidence type="ECO:0000313" key="15">
    <source>
        <dbReference type="EMBL" id="AGX87391.1"/>
    </source>
</evidence>
<dbReference type="InterPro" id="IPR006135">
    <property type="entry name" value="T3SS_substrate_exporter"/>
</dbReference>
<dbReference type="Proteomes" id="UP000017184">
    <property type="component" value="Chromosome"/>
</dbReference>
<gene>
    <name evidence="15" type="primary">flhB</name>
    <name evidence="15" type="ORF">Cenrod_1301</name>
</gene>
<proteinExistence type="inferred from homology"/>
<evidence type="ECO:0000256" key="7">
    <source>
        <dbReference type="ARBA" id="ARBA00022795"/>
    </source>
</evidence>
<dbReference type="InterPro" id="IPR029025">
    <property type="entry name" value="T3SS_substrate_exporter_C"/>
</dbReference>
<comment type="subcellular location">
    <subcellularLocation>
        <location evidence="1">Cell membrane</location>
        <topology evidence="1">Multi-pass membrane protein</topology>
    </subcellularLocation>
</comment>
<name>U5N7A9_9BURK</name>
<comment type="function">
    <text evidence="12">Required for formation of the rod structure in the basal body of the flagellar apparatus. Together with FliI and FliH, may constitute the export apparatus of flagellin.</text>
</comment>
<dbReference type="PATRIC" id="fig|946483.4.peg.1308"/>
<feature type="region of interest" description="Disordered" evidence="13">
    <location>
        <begin position="1"/>
        <end position="25"/>
    </location>
</feature>
<feature type="transmembrane region" description="Helical" evidence="14">
    <location>
        <begin position="81"/>
        <end position="105"/>
    </location>
</feature>
<keyword evidence="7" id="KW-1005">Bacterial flagellum biogenesis</keyword>
<dbReference type="KEGG" id="cbx:Cenrod_1301"/>
<dbReference type="AlphaFoldDB" id="U5N7A9"/>
<keyword evidence="5" id="KW-1003">Cell membrane</keyword>
<dbReference type="Pfam" id="PF01312">
    <property type="entry name" value="Bac_export_2"/>
    <property type="match status" value="1"/>
</dbReference>
<evidence type="ECO:0000256" key="3">
    <source>
        <dbReference type="ARBA" id="ARBA00021622"/>
    </source>
</evidence>
<evidence type="ECO:0000256" key="2">
    <source>
        <dbReference type="ARBA" id="ARBA00010690"/>
    </source>
</evidence>
<dbReference type="RefSeq" id="WP_022772541.1">
    <property type="nucleotide sequence ID" value="NC_022576.1"/>
</dbReference>
<keyword evidence="9 14" id="KW-1133">Transmembrane helix</keyword>
<dbReference type="GO" id="GO:0005886">
    <property type="term" value="C:plasma membrane"/>
    <property type="evidence" value="ECO:0007669"/>
    <property type="project" value="UniProtKB-SubCell"/>
</dbReference>
<dbReference type="Gene3D" id="3.40.1690.10">
    <property type="entry name" value="secretion proteins EscU"/>
    <property type="match status" value="1"/>
</dbReference>
<evidence type="ECO:0000313" key="16">
    <source>
        <dbReference type="Proteomes" id="UP000017184"/>
    </source>
</evidence>
<dbReference type="PANTHER" id="PTHR30531">
    <property type="entry name" value="FLAGELLAR BIOSYNTHETIC PROTEIN FLHB"/>
    <property type="match status" value="1"/>
</dbReference>
<sequence>MDSGSQDRNLPATEHKLRKARDDGQVARSRDLTHLAVLGAGAACLVLLGPTIFQHLHNELGIQLTFDVHAVHDPLVMTQRLGAMVAVGLTATVALGAIISLVAMLGNVATGGLVHSLKPITPDLTRLDPLAGFGRLFSKDKLFETAKMVFIASMLLVVGYLYLSSGLEHLRGLVLQPGDWAVAYLSHWLYQGLGMLLLIILVVAVIDIPLQQFLHKSRLKMSHQEVKQENKESEGNPEMKGHMRRRQSEIANGNSIQAVPKADFVVMNPTHYAVAIRYDESAMQAPHVIAKGADLLAFKIRDLARECEIPVLQAPVLARALYAHAELDREIPSTLYTAVAQVLAYVYRLRSAMRGNGPMPDEPPQPFVPPELDPHSRVIGAAIAQ</sequence>
<keyword evidence="11" id="KW-1006">Bacterial flagellum protein export</keyword>
<dbReference type="GO" id="GO:0044781">
    <property type="term" value="P:bacterial-type flagellum organization"/>
    <property type="evidence" value="ECO:0007669"/>
    <property type="project" value="UniProtKB-KW"/>
</dbReference>
<evidence type="ECO:0000256" key="9">
    <source>
        <dbReference type="ARBA" id="ARBA00022989"/>
    </source>
</evidence>
<dbReference type="eggNOG" id="COG1377">
    <property type="taxonomic scope" value="Bacteria"/>
</dbReference>
<dbReference type="SUPFAM" id="SSF160544">
    <property type="entry name" value="EscU C-terminal domain-like"/>
    <property type="match status" value="1"/>
</dbReference>
<evidence type="ECO:0000256" key="1">
    <source>
        <dbReference type="ARBA" id="ARBA00004651"/>
    </source>
</evidence>
<feature type="transmembrane region" description="Helical" evidence="14">
    <location>
        <begin position="145"/>
        <end position="163"/>
    </location>
</feature>
<evidence type="ECO:0000256" key="10">
    <source>
        <dbReference type="ARBA" id="ARBA00023136"/>
    </source>
</evidence>
<keyword evidence="15" id="KW-0966">Cell projection</keyword>
<reference evidence="15 16" key="1">
    <citation type="journal article" date="2013" name="Genome Biol.">
        <title>Genomic analysis reveals key aspects of prokaryotic symbiosis in the phototrophic consortium "Chlorochromatium aggregatum".</title>
        <authorList>
            <person name="Liu Z."/>
            <person name="Muller J."/>
            <person name="Li T."/>
            <person name="Alvey R.M."/>
            <person name="Vogl K."/>
            <person name="Frigaard N.U."/>
            <person name="Rockwell N.C."/>
            <person name="Boyd E.S."/>
            <person name="Tomsho L.P."/>
            <person name="Schuster S.C."/>
            <person name="Henke P."/>
            <person name="Rohde M."/>
            <person name="Overmann J."/>
            <person name="Bryant D.A."/>
        </authorList>
    </citation>
    <scope>NUCLEOTIDE SEQUENCE [LARGE SCALE GENOMIC DNA]</scope>
    <source>
        <strain evidence="15">CR</strain>
    </source>
</reference>
<evidence type="ECO:0000256" key="11">
    <source>
        <dbReference type="ARBA" id="ARBA00023225"/>
    </source>
</evidence>
<keyword evidence="15" id="KW-0282">Flagellum</keyword>
<feature type="compositionally biased region" description="Basic and acidic residues" evidence="13">
    <location>
        <begin position="224"/>
        <end position="241"/>
    </location>
</feature>
<dbReference type="PRINTS" id="PR00950">
    <property type="entry name" value="TYPE3IMSPROT"/>
</dbReference>
<keyword evidence="10 14" id="KW-0472">Membrane</keyword>
<evidence type="ECO:0000256" key="12">
    <source>
        <dbReference type="ARBA" id="ARBA00025078"/>
    </source>
</evidence>
<evidence type="ECO:0000256" key="13">
    <source>
        <dbReference type="SAM" id="MobiDB-lite"/>
    </source>
</evidence>
<keyword evidence="6 14" id="KW-0812">Transmembrane</keyword>
<keyword evidence="15" id="KW-0969">Cilium</keyword>
<dbReference type="FunFam" id="3.40.1690.10:FF:000001">
    <property type="entry name" value="Flagellar biosynthetic protein FlhB"/>
    <property type="match status" value="1"/>
</dbReference>
<protein>
    <recommendedName>
        <fullName evidence="3">Flagellar biosynthetic protein FlhB</fullName>
    </recommendedName>
</protein>
<feature type="transmembrane region" description="Helical" evidence="14">
    <location>
        <begin position="35"/>
        <end position="53"/>
    </location>
</feature>
<organism evidence="15 16">
    <name type="scientific">Candidatus Symbiobacter mobilis CR</name>
    <dbReference type="NCBI Taxonomy" id="946483"/>
    <lineage>
        <taxon>Bacteria</taxon>
        <taxon>Pseudomonadati</taxon>
        <taxon>Pseudomonadota</taxon>
        <taxon>Betaproteobacteria</taxon>
        <taxon>Burkholderiales</taxon>
        <taxon>Comamonadaceae</taxon>
    </lineage>
</organism>
<evidence type="ECO:0000256" key="8">
    <source>
        <dbReference type="ARBA" id="ARBA00022927"/>
    </source>
</evidence>
<dbReference type="GO" id="GO:0009306">
    <property type="term" value="P:protein secretion"/>
    <property type="evidence" value="ECO:0007669"/>
    <property type="project" value="InterPro"/>
</dbReference>
<feature type="region of interest" description="Disordered" evidence="13">
    <location>
        <begin position="224"/>
        <end position="244"/>
    </location>
</feature>
<accession>U5N7A9</accession>
<dbReference type="EMBL" id="CP004885">
    <property type="protein sequence ID" value="AGX87391.1"/>
    <property type="molecule type" value="Genomic_DNA"/>
</dbReference>
<evidence type="ECO:0000256" key="6">
    <source>
        <dbReference type="ARBA" id="ARBA00022692"/>
    </source>
</evidence>
<feature type="transmembrane region" description="Helical" evidence="14">
    <location>
        <begin position="188"/>
        <end position="210"/>
    </location>
</feature>
<dbReference type="STRING" id="946483.Cenrod_1301"/>
<evidence type="ECO:0000256" key="14">
    <source>
        <dbReference type="SAM" id="Phobius"/>
    </source>
</evidence>
<keyword evidence="16" id="KW-1185">Reference proteome</keyword>
<keyword evidence="8" id="KW-0653">Protein transport</keyword>